<dbReference type="Proteomes" id="UP000664167">
    <property type="component" value="Unassembled WGS sequence"/>
</dbReference>
<dbReference type="EMBL" id="JAFLRJ010000231">
    <property type="protein sequence ID" value="MBO0514798.1"/>
    <property type="molecule type" value="Genomic_DNA"/>
</dbReference>
<evidence type="ECO:0000313" key="1">
    <source>
        <dbReference type="EMBL" id="MBO0514798.1"/>
    </source>
</evidence>
<reference evidence="1" key="1">
    <citation type="submission" date="2021-03" db="EMBL/GenBank/DDBJ databases">
        <title>Streptomyces poriferae sp. nov., a novel marine sponge-derived Actinobacteria species with anti-MRSA activity.</title>
        <authorList>
            <person name="Sandoval-Powers M."/>
            <person name="Kralova S."/>
            <person name="Nguyen G.-S."/>
            <person name="Fawwal D."/>
            <person name="Degnes K."/>
            <person name="Klinkenberg G."/>
            <person name="Sletta H."/>
            <person name="Wentzel A."/>
            <person name="Liles M.R."/>
        </authorList>
    </citation>
    <scope>NUCLEOTIDE SEQUENCE</scope>
    <source>
        <strain evidence="1">DSM 41794</strain>
    </source>
</reference>
<protein>
    <submittedName>
        <fullName evidence="1">Uncharacterized protein</fullName>
    </submittedName>
</protein>
<keyword evidence="2" id="KW-1185">Reference proteome</keyword>
<gene>
    <name evidence="1" type="ORF">J0695_23805</name>
</gene>
<evidence type="ECO:0000313" key="2">
    <source>
        <dbReference type="Proteomes" id="UP000664167"/>
    </source>
</evidence>
<organism evidence="1 2">
    <name type="scientific">Streptomyces beijiangensis</name>
    <dbReference type="NCBI Taxonomy" id="163361"/>
    <lineage>
        <taxon>Bacteria</taxon>
        <taxon>Bacillati</taxon>
        <taxon>Actinomycetota</taxon>
        <taxon>Actinomycetes</taxon>
        <taxon>Kitasatosporales</taxon>
        <taxon>Streptomycetaceae</taxon>
        <taxon>Streptomyces</taxon>
    </lineage>
</organism>
<sequence length="116" mass="13523">MTHQLTALPGLEEIRALVAPANVPGQSIQVHFESFHELNPWVHRQLASMTEDCINRGFDRIGIGMLFELLRWRYGAATRGDEFRLNNNYRSRYVRLLIDEHPEWACLFETRTLRAA</sequence>
<accession>A0A939FA74</accession>
<dbReference type="RefSeq" id="WP_206964635.1">
    <property type="nucleotide sequence ID" value="NZ_BAAAJJ010000002.1"/>
</dbReference>
<proteinExistence type="predicted"/>
<dbReference type="AlphaFoldDB" id="A0A939FA74"/>
<comment type="caution">
    <text evidence="1">The sequence shown here is derived from an EMBL/GenBank/DDBJ whole genome shotgun (WGS) entry which is preliminary data.</text>
</comment>
<name>A0A939FA74_9ACTN</name>